<evidence type="ECO:0000259" key="2">
    <source>
        <dbReference type="Pfam" id="PF13968"/>
    </source>
</evidence>
<dbReference type="Proteomes" id="UP000827889">
    <property type="component" value="Chromosome 8"/>
</dbReference>
<evidence type="ECO:0000313" key="4">
    <source>
        <dbReference type="RefSeq" id="XP_030535897.1"/>
    </source>
</evidence>
<evidence type="ECO:0000313" key="3">
    <source>
        <dbReference type="Proteomes" id="UP000827889"/>
    </source>
</evidence>
<gene>
    <name evidence="4" type="primary">LOC115744723</name>
</gene>
<dbReference type="KEGG" id="rarg:115744723"/>
<feature type="transmembrane region" description="Helical" evidence="1">
    <location>
        <begin position="57"/>
        <end position="77"/>
    </location>
</feature>
<sequence length="739" mass="83682">MPPSSSTIAFSLILQNARELWKEWELRLLVLLSLFLQLTLATLGFRRKSIYKYWIQVVVWTTYLSADSIATITLGVLSNRLANLKEAMGSIDPKSQITAFWAPFLLVHLGGPDAITAYALEDNELWLRQLARLCVQVGLACYIYFMALSGSTLSILAASMTLVGFIKYAERTLCLCLASENRLRDSMLSLPDFGPIYPRIMEQYTLKKEEGYRVGIDEVTEVPAPEDLSVNSGQANNGGKATTLVKAYELFKIFKLLFAGLILNSGDLEGSKRMFMNPGMNSETAFEIVEIELGFMYDLLYTKAMLLSRAWGIIRCIINLSAPCAVLVFFSLQDRKDYPKADVWITFLLISAAILLEIYSVLLAISSDWVQHWRLQRPRASAISSVVAFFRVFQHRRWSNSVAQFSLLGLSIRPRSGIFSKYPTLAKLDEKLQKNFYVSYKEFKSNVKEWIFGHVKKTVKDLGPSNGGKSWLMSLKLETSGRLTWMNLDELNWSVKDMEFDQSILVWHIATELCHYKDHGKREGKKPEDVTNFKMSRLVSQYMIYLLVLHPSTLPTGIGMLRYEDTSVDAQKFFEDKRAVLSRKETSLISLDVRKWARKLLKKGEPSHTSESCNKKHKSAATHDLCEACHLLLQVGTQLPAWKIRGGKSRSVLFDACSLASQLNRNELNDFGSKWELIGKVWANFLMYAACQSTGFEHSESLSRGGELLSHVWLLMAHLSITDPAQTSEAQCITKLTVK</sequence>
<reference evidence="4" key="1">
    <citation type="submission" date="2025-08" db="UniProtKB">
        <authorList>
            <consortium name="RefSeq"/>
        </authorList>
    </citation>
    <scope>IDENTIFICATION</scope>
    <source>
        <tissue evidence="4">Leaf</tissue>
    </source>
</reference>
<organism evidence="3 4">
    <name type="scientific">Rhodamnia argentea</name>
    <dbReference type="NCBI Taxonomy" id="178133"/>
    <lineage>
        <taxon>Eukaryota</taxon>
        <taxon>Viridiplantae</taxon>
        <taxon>Streptophyta</taxon>
        <taxon>Embryophyta</taxon>
        <taxon>Tracheophyta</taxon>
        <taxon>Spermatophyta</taxon>
        <taxon>Magnoliopsida</taxon>
        <taxon>eudicotyledons</taxon>
        <taxon>Gunneridae</taxon>
        <taxon>Pentapetalae</taxon>
        <taxon>rosids</taxon>
        <taxon>malvids</taxon>
        <taxon>Myrtales</taxon>
        <taxon>Myrtaceae</taxon>
        <taxon>Myrtoideae</taxon>
        <taxon>Myrteae</taxon>
        <taxon>Australasian group</taxon>
        <taxon>Rhodamnia</taxon>
    </lineage>
</organism>
<feature type="transmembrane region" description="Helical" evidence="1">
    <location>
        <begin position="344"/>
        <end position="365"/>
    </location>
</feature>
<feature type="domain" description="DUF4220" evidence="2">
    <location>
        <begin position="60"/>
        <end position="408"/>
    </location>
</feature>
<dbReference type="InterPro" id="IPR007658">
    <property type="entry name" value="DUF594"/>
</dbReference>
<dbReference type="AlphaFoldDB" id="A0A8B8PNG2"/>
<dbReference type="InterPro" id="IPR025315">
    <property type="entry name" value="DUF4220"/>
</dbReference>
<dbReference type="Pfam" id="PF13968">
    <property type="entry name" value="DUF4220"/>
    <property type="match status" value="1"/>
</dbReference>
<dbReference type="RefSeq" id="XP_030535897.1">
    <property type="nucleotide sequence ID" value="XM_030680037.1"/>
</dbReference>
<keyword evidence="1" id="KW-1133">Transmembrane helix</keyword>
<keyword evidence="3" id="KW-1185">Reference proteome</keyword>
<name>A0A8B8PNG2_9MYRT</name>
<dbReference type="Pfam" id="PF04578">
    <property type="entry name" value="DUF594"/>
    <property type="match status" value="1"/>
</dbReference>
<evidence type="ECO:0000256" key="1">
    <source>
        <dbReference type="SAM" id="Phobius"/>
    </source>
</evidence>
<feature type="transmembrane region" description="Helical" evidence="1">
    <location>
        <begin position="130"/>
        <end position="147"/>
    </location>
</feature>
<accession>A0A8B8PNG2</accession>
<feature type="transmembrane region" description="Helical" evidence="1">
    <location>
        <begin position="312"/>
        <end position="332"/>
    </location>
</feature>
<dbReference type="GeneID" id="115744723"/>
<keyword evidence="1" id="KW-0472">Membrane</keyword>
<dbReference type="PANTHER" id="PTHR31325">
    <property type="entry name" value="OS01G0798800 PROTEIN-RELATED"/>
    <property type="match status" value="1"/>
</dbReference>
<protein>
    <submittedName>
        <fullName evidence="4">Uncharacterized protein LOC115744723</fullName>
    </submittedName>
</protein>
<feature type="transmembrane region" description="Helical" evidence="1">
    <location>
        <begin position="97"/>
        <end position="118"/>
    </location>
</feature>
<proteinExistence type="predicted"/>
<keyword evidence="1" id="KW-0812">Transmembrane</keyword>
<feature type="transmembrane region" description="Helical" evidence="1">
    <location>
        <begin position="26"/>
        <end position="45"/>
    </location>
</feature>
<dbReference type="OrthoDB" id="1689146at2759"/>